<feature type="domain" description="TNase-like" evidence="8">
    <location>
        <begin position="8"/>
        <end position="156"/>
    </location>
</feature>
<keyword evidence="6" id="KW-0175">Coiled coil</keyword>
<evidence type="ECO:0000259" key="8">
    <source>
        <dbReference type="PROSITE" id="PS50830"/>
    </source>
</evidence>
<feature type="domain" description="TNase-like" evidence="8">
    <location>
        <begin position="183"/>
        <end position="318"/>
    </location>
</feature>
<dbReference type="KEGG" id="ccin:107267974"/>
<evidence type="ECO:0000313" key="9">
    <source>
        <dbReference type="Proteomes" id="UP000694920"/>
    </source>
</evidence>
<dbReference type="GeneID" id="107267974"/>
<dbReference type="SMART" id="SM00333">
    <property type="entry name" value="TUDOR"/>
    <property type="match status" value="1"/>
</dbReference>
<dbReference type="FunFam" id="2.40.50.90:FF:000001">
    <property type="entry name" value="Staphylococcal nuclease domain-containing protein"/>
    <property type="match status" value="1"/>
</dbReference>
<evidence type="ECO:0000256" key="6">
    <source>
        <dbReference type="SAM" id="Coils"/>
    </source>
</evidence>
<dbReference type="PANTHER" id="PTHR12302">
    <property type="entry name" value="EBNA2 BINDING PROTEIN P100"/>
    <property type="match status" value="1"/>
</dbReference>
<dbReference type="AlphaFoldDB" id="A0AAJ7BVW2"/>
<dbReference type="CDD" id="cd20433">
    <property type="entry name" value="Tudor_TDRD11"/>
    <property type="match status" value="1"/>
</dbReference>
<dbReference type="InterPro" id="IPR002999">
    <property type="entry name" value="Tudor"/>
</dbReference>
<dbReference type="RefSeq" id="XP_015595697.1">
    <property type="nucleotide sequence ID" value="XM_015740211.2"/>
</dbReference>
<dbReference type="Gene3D" id="2.30.30.140">
    <property type="match status" value="1"/>
</dbReference>
<dbReference type="CTD" id="38045"/>
<keyword evidence="4" id="KW-0677">Repeat</keyword>
<evidence type="ECO:0000313" key="10">
    <source>
        <dbReference type="RefSeq" id="XP_015595697.1"/>
    </source>
</evidence>
<feature type="domain" description="Tudor" evidence="7">
    <location>
        <begin position="725"/>
        <end position="783"/>
    </location>
</feature>
<dbReference type="GO" id="GO:0005634">
    <property type="term" value="C:nucleus"/>
    <property type="evidence" value="ECO:0007669"/>
    <property type="project" value="TreeGrafter"/>
</dbReference>
<dbReference type="InterPro" id="IPR047386">
    <property type="entry name" value="Tudor_TDRD11"/>
</dbReference>
<dbReference type="InterPro" id="IPR016685">
    <property type="entry name" value="Silence_cplx_Nase-comp_TudorSN"/>
</dbReference>
<feature type="domain" description="TNase-like" evidence="8">
    <location>
        <begin position="516"/>
        <end position="654"/>
    </location>
</feature>
<dbReference type="FunFam" id="2.30.30.140:FF:000018">
    <property type="entry name" value="Serine/threonine-protein kinase 31"/>
    <property type="match status" value="1"/>
</dbReference>
<evidence type="ECO:0000256" key="4">
    <source>
        <dbReference type="ARBA" id="ARBA00022737"/>
    </source>
</evidence>
<dbReference type="Gene3D" id="2.40.50.90">
    <property type="match status" value="5"/>
</dbReference>
<feature type="coiled-coil region" evidence="6">
    <location>
        <begin position="858"/>
        <end position="885"/>
    </location>
</feature>
<dbReference type="GO" id="GO:0031332">
    <property type="term" value="C:RNAi effector complex"/>
    <property type="evidence" value="ECO:0007669"/>
    <property type="project" value="InterPro"/>
</dbReference>
<dbReference type="SUPFAM" id="SSF63748">
    <property type="entry name" value="Tudor/PWWP/MBT"/>
    <property type="match status" value="1"/>
</dbReference>
<dbReference type="GO" id="GO:0003723">
    <property type="term" value="F:RNA binding"/>
    <property type="evidence" value="ECO:0007669"/>
    <property type="project" value="UniProtKB-UniRule"/>
</dbReference>
<dbReference type="PIRSF" id="PIRSF017179">
    <property type="entry name" value="RISC-Tudor-SN"/>
    <property type="match status" value="1"/>
</dbReference>
<evidence type="ECO:0000256" key="1">
    <source>
        <dbReference type="ARBA" id="ARBA00004496"/>
    </source>
</evidence>
<dbReference type="GO" id="GO:0031047">
    <property type="term" value="P:regulatory ncRNA-mediated gene silencing"/>
    <property type="evidence" value="ECO:0007669"/>
    <property type="project" value="UniProtKB-UniRule"/>
</dbReference>
<evidence type="ECO:0000256" key="5">
    <source>
        <dbReference type="PIRNR" id="PIRNR017179"/>
    </source>
</evidence>
<sequence length="903" mass="101458">MSAPPQVQKKCGTVKEVKSGDTIIIRGPVIDGPPPEIQLKLSNITAPKVARAATKNKNIPETKDEPYGWEAREFLRKKLIGQNVFFTHENPPKSTVNYGTVWLAKGNIAGENVTESLVSEGLVFVRGDVRNVTPELARLQELEEMAKAAGKGRFSSDPPSNHVRDVKWVVEDQRALFDKFGGKPIKAIIEKVRDGSSVYAFLLPDFYNITLMISGIRCPEFKQNKDEIIDEPYGREAQFFVEFRLLQRDVEIVLESVENNAFIGSILHPRGNIAEQLLEQGFAKCVDWSMNNCTKSVVEKMHLAEKRAKEQRLRRWKDNYVPSGPQISNKDREFTGIVTEIANNAESLIVKLPNGDTKKIFLSSIRPPREKRPPGEEGKITPRSKDFRPLYDIPWMLEAREFLRKKLVRKPVKVVVDYIQPAKDKMPEKVCCTVTIGKVNIAEAMVSKGLATVVKYKQNNDQRSSHYNDLLAAESKAEKSQYGVHAKKDNPIHRVTDLSGNPTKAKSHLASLKRARGTKAVVEFVTSGSRVKLYLYKESLLITFLLAGVKAPRGPRPSPGGGGTIPGEPYSEEALLFTTEHCLQREVEINVEGMDSKGSNFIGWLFVDGVNLSVALVEEGLAEVPSFGALGEHINTLKAAEERAKSKNLNIWKDRIDVEEETKKVDEEREVVKRKIDYREVRISEVTEELHFYAQNVDQGDQLEELLSRLRQELTANPPLPGAYNPKRGELAAAKFTCDDQWYRVKIEKVTGTKISVFYIDYGNRETLDVTRVASLPAEFASAGSFATEYALACVALPPDNDDKKAAYEALLQDIVDRTLKLNVEYKVAGLPHATLVDPETNDDIGLALVQDGYVLVANIQERRLEELIKEYKTAEDKVKAEHRNIWQYGDIREDPKEFSGTR</sequence>
<dbReference type="SUPFAM" id="SSF50199">
    <property type="entry name" value="Staphylococcal nuclease"/>
    <property type="match status" value="5"/>
</dbReference>
<keyword evidence="9" id="KW-1185">Reference proteome</keyword>
<gene>
    <name evidence="10" type="primary">LOC107267974</name>
</gene>
<dbReference type="GO" id="GO:0004518">
    <property type="term" value="F:nuclease activity"/>
    <property type="evidence" value="ECO:0007669"/>
    <property type="project" value="TreeGrafter"/>
</dbReference>
<proteinExistence type="predicted"/>
<dbReference type="PROSITE" id="PS50304">
    <property type="entry name" value="TUDOR"/>
    <property type="match status" value="1"/>
</dbReference>
<organism evidence="9 10">
    <name type="scientific">Cephus cinctus</name>
    <name type="common">Wheat stem sawfly</name>
    <dbReference type="NCBI Taxonomy" id="211228"/>
    <lineage>
        <taxon>Eukaryota</taxon>
        <taxon>Metazoa</taxon>
        <taxon>Ecdysozoa</taxon>
        <taxon>Arthropoda</taxon>
        <taxon>Hexapoda</taxon>
        <taxon>Insecta</taxon>
        <taxon>Pterygota</taxon>
        <taxon>Neoptera</taxon>
        <taxon>Endopterygota</taxon>
        <taxon>Hymenoptera</taxon>
        <taxon>Cephoidea</taxon>
        <taxon>Cephidae</taxon>
        <taxon>Cephus</taxon>
    </lineage>
</organism>
<dbReference type="InterPro" id="IPR035437">
    <property type="entry name" value="SNase_OB-fold_sf"/>
</dbReference>
<dbReference type="GO" id="GO:0006402">
    <property type="term" value="P:mRNA catabolic process"/>
    <property type="evidence" value="ECO:0007669"/>
    <property type="project" value="UniProtKB-UniRule"/>
</dbReference>
<dbReference type="PROSITE" id="PS50830">
    <property type="entry name" value="TNASE_3"/>
    <property type="match status" value="4"/>
</dbReference>
<dbReference type="PANTHER" id="PTHR12302:SF2">
    <property type="entry name" value="STAPHYLOCOCCAL NUCLEASE DOMAIN-CONTAINING PROTEIN 1"/>
    <property type="match status" value="1"/>
</dbReference>
<dbReference type="FunFam" id="2.40.50.90:FF:000002">
    <property type="entry name" value="Staphylococcal nuclease domain-containing protein"/>
    <property type="match status" value="1"/>
</dbReference>
<feature type="domain" description="TNase-like" evidence="8">
    <location>
        <begin position="332"/>
        <end position="487"/>
    </location>
</feature>
<dbReference type="GO" id="GO:0005829">
    <property type="term" value="C:cytosol"/>
    <property type="evidence" value="ECO:0007669"/>
    <property type="project" value="UniProtKB-UniRule"/>
</dbReference>
<dbReference type="InterPro" id="IPR016071">
    <property type="entry name" value="Staphylococal_nuclease_OB-fold"/>
</dbReference>
<dbReference type="FunFam" id="2.40.50.90:FF:000005">
    <property type="entry name" value="Staphylococcal nuclease domain-containing protein"/>
    <property type="match status" value="1"/>
</dbReference>
<protein>
    <recommendedName>
        <fullName evidence="2">Staphylococcal nuclease domain-containing protein 1</fullName>
    </recommendedName>
</protein>
<reference evidence="10" key="1">
    <citation type="submission" date="2025-08" db="UniProtKB">
        <authorList>
            <consortium name="RefSeq"/>
        </authorList>
    </citation>
    <scope>IDENTIFICATION</scope>
</reference>
<accession>A0AAJ7BVW2</accession>
<dbReference type="Proteomes" id="UP000694920">
    <property type="component" value="Unplaced"/>
</dbReference>
<dbReference type="Pfam" id="PF00565">
    <property type="entry name" value="SNase"/>
    <property type="match status" value="4"/>
</dbReference>
<name>A0AAJ7BVW2_CEPCN</name>
<evidence type="ECO:0000256" key="3">
    <source>
        <dbReference type="ARBA" id="ARBA00022490"/>
    </source>
</evidence>
<comment type="subcellular location">
    <subcellularLocation>
        <location evidence="1 5">Cytoplasm</location>
    </subcellularLocation>
</comment>
<evidence type="ECO:0000259" key="7">
    <source>
        <dbReference type="PROSITE" id="PS50304"/>
    </source>
</evidence>
<keyword evidence="3 5" id="KW-0963">Cytoplasm</keyword>
<dbReference type="Pfam" id="PF00567">
    <property type="entry name" value="TUDOR"/>
    <property type="match status" value="1"/>
</dbReference>
<dbReference type="SMART" id="SM00318">
    <property type="entry name" value="SNc"/>
    <property type="match status" value="4"/>
</dbReference>
<evidence type="ECO:0000256" key="2">
    <source>
        <dbReference type="ARBA" id="ARBA00017230"/>
    </source>
</evidence>